<dbReference type="GeneID" id="64860159"/>
<keyword evidence="1" id="KW-0472">Membrane</keyword>
<dbReference type="PANTHER" id="PTHR28177:SF1">
    <property type="entry name" value="ALTERED INHERITANCE OF MITOCHONDRIA PROTEIN 19, MITOCHONDRIAL"/>
    <property type="match status" value="1"/>
</dbReference>
<evidence type="ECO:0008006" key="4">
    <source>
        <dbReference type="Google" id="ProtNLM"/>
    </source>
</evidence>
<proteinExistence type="predicted"/>
<feature type="transmembrane region" description="Helical" evidence="1">
    <location>
        <begin position="84"/>
        <end position="100"/>
    </location>
</feature>
<dbReference type="Proteomes" id="UP000644660">
    <property type="component" value="Unassembled WGS sequence"/>
</dbReference>
<dbReference type="EMBL" id="CAEFZW010000013">
    <property type="protein sequence ID" value="CAB4257051.1"/>
    <property type="molecule type" value="Genomic_DNA"/>
</dbReference>
<dbReference type="GO" id="GO:0005739">
    <property type="term" value="C:mitochondrion"/>
    <property type="evidence" value="ECO:0007669"/>
    <property type="project" value="TreeGrafter"/>
</dbReference>
<dbReference type="PANTHER" id="PTHR28177">
    <property type="entry name" value="ALTERED INHERITANCE OF MITOCHONDRIA PROTEIN 19, MITOCHONDRIAL"/>
    <property type="match status" value="1"/>
</dbReference>
<keyword evidence="3" id="KW-1185">Reference proteome</keyword>
<dbReference type="InterPro" id="IPR019419">
    <property type="entry name" value="AIM19"/>
</dbReference>
<accession>A0A8H2VJR9</accession>
<dbReference type="RefSeq" id="XP_041408895.1">
    <property type="nucleotide sequence ID" value="XM_041552961.1"/>
</dbReference>
<dbReference type="Pfam" id="PF10315">
    <property type="entry name" value="Aim19"/>
    <property type="match status" value="1"/>
</dbReference>
<feature type="transmembrane region" description="Helical" evidence="1">
    <location>
        <begin position="134"/>
        <end position="152"/>
    </location>
</feature>
<feature type="transmembrane region" description="Helical" evidence="1">
    <location>
        <begin position="20"/>
        <end position="40"/>
    </location>
</feature>
<gene>
    <name evidence="2" type="ORF">KABA2_13S01892</name>
</gene>
<protein>
    <recommendedName>
        <fullName evidence="4">Altered inheritance of mitochondria protein 19, mitochondrial</fullName>
    </recommendedName>
</protein>
<reference evidence="2 3" key="1">
    <citation type="submission" date="2020-05" db="EMBL/GenBank/DDBJ databases">
        <authorList>
            <person name="Casaregola S."/>
            <person name="Devillers H."/>
            <person name="Grondin C."/>
        </authorList>
    </citation>
    <scope>NUCLEOTIDE SEQUENCE [LARGE SCALE GENOMIC DNA]</scope>
    <source>
        <strain evidence="2 3">CLIB 1767</strain>
    </source>
</reference>
<name>A0A8H2VJR9_9SACH</name>
<keyword evidence="1" id="KW-1133">Transmembrane helix</keyword>
<comment type="caution">
    <text evidence="2">The sequence shown here is derived from an EMBL/GenBank/DDBJ whole genome shotgun (WGS) entry which is preliminary data.</text>
</comment>
<keyword evidence="1" id="KW-0812">Transmembrane</keyword>
<sequence>MSVDQPILKDKSFFTRLNDLTLTPYICLANAACILASPLISPAKKLATSAIPQESHRTMLPSSTTRVRGIFNGRRKHVGLTTRNALLFGIANLAGSWMIYDDDIEDGSGFLMAWSTLFLIVNGRSSLTALKYRMVWPLMLSTMAVTNVGLYGRRFITSSFK</sequence>
<evidence type="ECO:0000256" key="1">
    <source>
        <dbReference type="SAM" id="Phobius"/>
    </source>
</evidence>
<dbReference type="OrthoDB" id="5554402at2759"/>
<evidence type="ECO:0000313" key="3">
    <source>
        <dbReference type="Proteomes" id="UP000644660"/>
    </source>
</evidence>
<dbReference type="AlphaFoldDB" id="A0A8H2VJR9"/>
<organism evidence="2 3">
    <name type="scientific">Maudiozyma barnettii</name>
    <dbReference type="NCBI Taxonomy" id="61262"/>
    <lineage>
        <taxon>Eukaryota</taxon>
        <taxon>Fungi</taxon>
        <taxon>Dikarya</taxon>
        <taxon>Ascomycota</taxon>
        <taxon>Saccharomycotina</taxon>
        <taxon>Saccharomycetes</taxon>
        <taxon>Saccharomycetales</taxon>
        <taxon>Saccharomycetaceae</taxon>
        <taxon>Maudiozyma</taxon>
    </lineage>
</organism>
<evidence type="ECO:0000313" key="2">
    <source>
        <dbReference type="EMBL" id="CAB4257051.1"/>
    </source>
</evidence>